<dbReference type="EMBL" id="JBHFEH010000083">
    <property type="protein sequence ID" value="KAL2048068.1"/>
    <property type="molecule type" value="Genomic_DNA"/>
</dbReference>
<sequence>MQRQWSLPLSMRYLLRFPTANICCRAYDTESQIPTKMSHKAGTNVYQTSKFLCFLTPVPPILSSSRTLPLRESVRQSALTQGCFHNGAIDFDLHGPHHVLPTSH</sequence>
<dbReference type="Proteomes" id="UP001590951">
    <property type="component" value="Unassembled WGS sequence"/>
</dbReference>
<keyword evidence="2" id="KW-1185">Reference proteome</keyword>
<gene>
    <name evidence="1" type="ORF">ABVK25_011053</name>
</gene>
<evidence type="ECO:0000313" key="1">
    <source>
        <dbReference type="EMBL" id="KAL2048068.1"/>
    </source>
</evidence>
<organism evidence="1 2">
    <name type="scientific">Lepraria finkii</name>
    <dbReference type="NCBI Taxonomy" id="1340010"/>
    <lineage>
        <taxon>Eukaryota</taxon>
        <taxon>Fungi</taxon>
        <taxon>Dikarya</taxon>
        <taxon>Ascomycota</taxon>
        <taxon>Pezizomycotina</taxon>
        <taxon>Lecanoromycetes</taxon>
        <taxon>OSLEUM clade</taxon>
        <taxon>Lecanoromycetidae</taxon>
        <taxon>Lecanorales</taxon>
        <taxon>Lecanorineae</taxon>
        <taxon>Stereocaulaceae</taxon>
        <taxon>Lepraria</taxon>
    </lineage>
</organism>
<reference evidence="1 2" key="1">
    <citation type="submission" date="2024-09" db="EMBL/GenBank/DDBJ databases">
        <title>Rethinking Asexuality: The Enigmatic Case of Functional Sexual Genes in Lepraria (Stereocaulaceae).</title>
        <authorList>
            <person name="Doellman M."/>
            <person name="Sun Y."/>
            <person name="Barcenas-Pena A."/>
            <person name="Lumbsch H.T."/>
            <person name="Grewe F."/>
        </authorList>
    </citation>
    <scope>NUCLEOTIDE SEQUENCE [LARGE SCALE GENOMIC DNA]</scope>
    <source>
        <strain evidence="1 2">Grewe 0041</strain>
    </source>
</reference>
<comment type="caution">
    <text evidence="1">The sequence shown here is derived from an EMBL/GenBank/DDBJ whole genome shotgun (WGS) entry which is preliminary data.</text>
</comment>
<name>A0ABR4AX50_9LECA</name>
<proteinExistence type="predicted"/>
<accession>A0ABR4AX50</accession>
<evidence type="ECO:0008006" key="3">
    <source>
        <dbReference type="Google" id="ProtNLM"/>
    </source>
</evidence>
<evidence type="ECO:0000313" key="2">
    <source>
        <dbReference type="Proteomes" id="UP001590951"/>
    </source>
</evidence>
<protein>
    <recommendedName>
        <fullName evidence="3">Secreted protein</fullName>
    </recommendedName>
</protein>